<keyword evidence="1" id="KW-0472">Membrane</keyword>
<organism evidence="2 3">
    <name type="scientific">Ascaris lumbricoides</name>
    <name type="common">Giant roundworm</name>
    <dbReference type="NCBI Taxonomy" id="6252"/>
    <lineage>
        <taxon>Eukaryota</taxon>
        <taxon>Metazoa</taxon>
        <taxon>Ecdysozoa</taxon>
        <taxon>Nematoda</taxon>
        <taxon>Chromadorea</taxon>
        <taxon>Rhabditida</taxon>
        <taxon>Spirurina</taxon>
        <taxon>Ascaridomorpha</taxon>
        <taxon>Ascaridoidea</taxon>
        <taxon>Ascarididae</taxon>
        <taxon>Ascaris</taxon>
    </lineage>
</organism>
<evidence type="ECO:0000313" key="3">
    <source>
        <dbReference type="WBParaSite" id="ALUE_0001302201-mRNA-1"/>
    </source>
</evidence>
<dbReference type="AlphaFoldDB" id="A0A0M3I793"/>
<dbReference type="WBParaSite" id="ALUE_0001302201-mRNA-1">
    <property type="protein sequence ID" value="ALUE_0001302201-mRNA-1"/>
    <property type="gene ID" value="ALUE_0001302201"/>
</dbReference>
<keyword evidence="2" id="KW-1185">Reference proteome</keyword>
<evidence type="ECO:0000256" key="1">
    <source>
        <dbReference type="SAM" id="Phobius"/>
    </source>
</evidence>
<keyword evidence="1" id="KW-0812">Transmembrane</keyword>
<protein>
    <submittedName>
        <fullName evidence="3">Secreted protein</fullName>
    </submittedName>
</protein>
<proteinExistence type="predicted"/>
<accession>A0A0M3I793</accession>
<evidence type="ECO:0000313" key="2">
    <source>
        <dbReference type="Proteomes" id="UP000036681"/>
    </source>
</evidence>
<feature type="transmembrane region" description="Helical" evidence="1">
    <location>
        <begin position="6"/>
        <end position="26"/>
    </location>
</feature>
<sequence length="128" mass="14294">MLHIYVKLNIVVALILIITCTLLSLYKQRLCLNKRSSLSLVGVPPPGLPPLLSPGLLSRKSPRLVPEMKPITSEVMSGPVLNHWPQHGLDSSVFQATRSCRSAMSNHFMSCGRSTPYRPHLQDRRPDQ</sequence>
<keyword evidence="1" id="KW-1133">Transmembrane helix</keyword>
<dbReference type="Proteomes" id="UP000036681">
    <property type="component" value="Unplaced"/>
</dbReference>
<reference evidence="3" key="1">
    <citation type="submission" date="2017-02" db="UniProtKB">
        <authorList>
            <consortium name="WormBaseParasite"/>
        </authorList>
    </citation>
    <scope>IDENTIFICATION</scope>
</reference>
<name>A0A0M3I793_ASCLU</name>